<organism evidence="2">
    <name type="scientific">OCS116 cluster bacterium</name>
    <dbReference type="NCBI Taxonomy" id="2030921"/>
    <lineage>
        <taxon>Bacteria</taxon>
        <taxon>Pseudomonadati</taxon>
        <taxon>Pseudomonadota</taxon>
        <taxon>Alphaproteobacteria</taxon>
        <taxon>OCS116 cluster</taxon>
    </lineage>
</organism>
<proteinExistence type="predicted"/>
<name>A0A2A4Z576_9PROT</name>
<dbReference type="EMBL" id="NVUS01000005">
    <property type="protein sequence ID" value="PCJ02071.1"/>
    <property type="molecule type" value="Genomic_DNA"/>
</dbReference>
<reference evidence="2" key="2">
    <citation type="journal article" date="2018" name="ISME J.">
        <title>A dynamic microbial community with high functional redundancy inhabits the cold, oxic subseafloor aquifer.</title>
        <authorList>
            <person name="Tully B.J."/>
            <person name="Wheat C.G."/>
            <person name="Glazer B.T."/>
            <person name="Huber J.A."/>
        </authorList>
    </citation>
    <scope>NUCLEOTIDE SEQUENCE</scope>
    <source>
        <strain evidence="2">NORP83</strain>
    </source>
</reference>
<keyword evidence="1" id="KW-1133">Transmembrane helix</keyword>
<protein>
    <recommendedName>
        <fullName evidence="3">Adhesin domain-containing protein</fullName>
    </recommendedName>
</protein>
<evidence type="ECO:0000256" key="1">
    <source>
        <dbReference type="SAM" id="Phobius"/>
    </source>
</evidence>
<feature type="transmembrane region" description="Helical" evidence="1">
    <location>
        <begin position="12"/>
        <end position="31"/>
    </location>
</feature>
<gene>
    <name evidence="2" type="ORF">COB13_05600</name>
</gene>
<evidence type="ECO:0008006" key="3">
    <source>
        <dbReference type="Google" id="ProtNLM"/>
    </source>
</evidence>
<comment type="caution">
    <text evidence="2">The sequence shown here is derived from an EMBL/GenBank/DDBJ whole genome shotgun (WGS) entry which is preliminary data.</text>
</comment>
<keyword evidence="1" id="KW-0812">Transmembrane</keyword>
<accession>A0A2A4Z576</accession>
<evidence type="ECO:0000313" key="2">
    <source>
        <dbReference type="EMBL" id="PCJ02071.1"/>
    </source>
</evidence>
<reference key="1">
    <citation type="submission" date="2017-08" db="EMBL/GenBank/DDBJ databases">
        <title>A dynamic microbial community with high functional redundancy inhabits the cold, oxic subseafloor aquifer.</title>
        <authorList>
            <person name="Tully B.J."/>
            <person name="Wheat C.G."/>
            <person name="Glazer B.T."/>
            <person name="Huber J.A."/>
        </authorList>
    </citation>
    <scope>NUCLEOTIDE SEQUENCE [LARGE SCALE GENOMIC DNA]</scope>
</reference>
<dbReference type="AlphaFoldDB" id="A0A2A4Z576"/>
<keyword evidence="1" id="KW-0472">Membrane</keyword>
<sequence>MKQFYNKYSIRIITAILAVVLIVMYIWLTIFTNNAHLINPVFTRAVVEKIEIKNFIGRIELTTSDAEGFKLEFANRKAGDPAGYYPLFKMGTPTIATIDGRFAPILSCYPKTKGDAIAPFDIIVEEDKKTYAADSYPTLKISAKNDIILDVRKSSVFGFTGDIGGIKFIDVKCSDLTIGKIADAAEFDLHGNAFIITGDIDGDFSLKSTGRNVIDLQNISGNAIADMDGQTILTAAEITGNLVTLSAGDNTIKIENVLGNTTEN</sequence>